<reference evidence="3 4" key="1">
    <citation type="journal article" date="2013" name="Curr. Biol.">
        <title>The Genome of the Foraminiferan Reticulomyxa filosa.</title>
        <authorList>
            <person name="Glockner G."/>
            <person name="Hulsmann N."/>
            <person name="Schleicher M."/>
            <person name="Noegel A.A."/>
            <person name="Eichinger L."/>
            <person name="Gallinger C."/>
            <person name="Pawlowski J."/>
            <person name="Sierra R."/>
            <person name="Euteneuer U."/>
            <person name="Pillet L."/>
            <person name="Moustafa A."/>
            <person name="Platzer M."/>
            <person name="Groth M."/>
            <person name="Szafranski K."/>
            <person name="Schliwa M."/>
        </authorList>
    </citation>
    <scope>NUCLEOTIDE SEQUENCE [LARGE SCALE GENOMIC DNA]</scope>
</reference>
<dbReference type="EMBL" id="ASPP01003987">
    <property type="protein sequence ID" value="ETO32717.1"/>
    <property type="molecule type" value="Genomic_DNA"/>
</dbReference>
<name>X6P551_RETFI</name>
<dbReference type="Pfam" id="PF04457">
    <property type="entry name" value="MJ1316"/>
    <property type="match status" value="1"/>
</dbReference>
<feature type="compositionally biased region" description="Basic and acidic residues" evidence="1">
    <location>
        <begin position="181"/>
        <end position="194"/>
    </location>
</feature>
<keyword evidence="4" id="KW-1185">Reference proteome</keyword>
<dbReference type="AlphaFoldDB" id="X6P551"/>
<proteinExistence type="predicted"/>
<sequence length="573" mass="66649">IIPKAENRKMSEMDTTKRKGLRSSLDVYNRLIWDKTLSIPEPEKIKVGYNDNRLGTQEVGLEQWKPVSQGGDVPFHHVIYFKWKNIYLWHREKRLDRLFGSGDTTEPELWQNVIRKREKASNRVQQDNGNKGQAMKNLEDNEMSMNVNDNNNNNNNNVATNQKTRSSLAPNQQQEKEEEEEGKKSGMATKERPEQAITGGWSDTKQFPRYPEDTEKNDGFMQSFEVEDTKTWLPILKKYGLVVLRVLSPQECQQSINALLDEAYTRKVEILKQQCAKDPSIVNQLKEVRRVDLENPATWKKENFPNPNWVFLFDRPAFHPIAFRNRFHVKVYAVFKTLYGGDANLNVSIDNWGIYRGTKDLTFKESLSKSNANTNANTNISGEKDRILQSGVQRPDWRKSLNPHWDINPWTYSEMLECGHYVPIYQGAIALSCHRLQDGVHLTLPGCTPFLKRWCEMHPCPNSKAFRHNLDLDNPIADFLQPIPLRAGEMVVWDYGQLHGTSANQSNRMRLVQYIRMFPSQQKYSKRDHYSCQNILLKYKRDVNIDHILQQVPLADNCVDQDTRLKLLGLKKW</sequence>
<feature type="domain" description="MJ1316 RNA cyclic group end recognition" evidence="2">
    <location>
        <begin position="21"/>
        <end position="91"/>
    </location>
</feature>
<organism evidence="3 4">
    <name type="scientific">Reticulomyxa filosa</name>
    <dbReference type="NCBI Taxonomy" id="46433"/>
    <lineage>
        <taxon>Eukaryota</taxon>
        <taxon>Sar</taxon>
        <taxon>Rhizaria</taxon>
        <taxon>Retaria</taxon>
        <taxon>Foraminifera</taxon>
        <taxon>Monothalamids</taxon>
        <taxon>Reticulomyxidae</taxon>
        <taxon>Reticulomyxa</taxon>
    </lineage>
</organism>
<protein>
    <recommendedName>
        <fullName evidence="2">MJ1316 RNA cyclic group end recognition domain-containing protein</fullName>
    </recommendedName>
</protein>
<dbReference type="OrthoDB" id="2328924at2759"/>
<feature type="compositionally biased region" description="Low complexity" evidence="1">
    <location>
        <begin position="143"/>
        <end position="158"/>
    </location>
</feature>
<dbReference type="PANTHER" id="PTHR31630">
    <property type="entry name" value="PHYTANOYL-COA DIOXYGENASE-RELATED-RELATED"/>
    <property type="match status" value="1"/>
</dbReference>
<evidence type="ECO:0000313" key="3">
    <source>
        <dbReference type="EMBL" id="ETO32717.1"/>
    </source>
</evidence>
<accession>X6P551</accession>
<feature type="region of interest" description="Disordered" evidence="1">
    <location>
        <begin position="143"/>
        <end position="209"/>
    </location>
</feature>
<gene>
    <name evidence="3" type="ORF">RFI_04399</name>
</gene>
<dbReference type="Proteomes" id="UP000023152">
    <property type="component" value="Unassembled WGS sequence"/>
</dbReference>
<evidence type="ECO:0000259" key="2">
    <source>
        <dbReference type="Pfam" id="PF04457"/>
    </source>
</evidence>
<dbReference type="SUPFAM" id="SSF51197">
    <property type="entry name" value="Clavaminate synthase-like"/>
    <property type="match status" value="1"/>
</dbReference>
<feature type="non-terminal residue" evidence="3">
    <location>
        <position position="1"/>
    </location>
</feature>
<dbReference type="Gene3D" id="2.60.120.620">
    <property type="entry name" value="q2cbj1_9rhob like domain"/>
    <property type="match status" value="1"/>
</dbReference>
<comment type="caution">
    <text evidence="3">The sequence shown here is derived from an EMBL/GenBank/DDBJ whole genome shotgun (WGS) entry which is preliminary data.</text>
</comment>
<dbReference type="InterPro" id="IPR040459">
    <property type="entry name" value="MJ1316"/>
</dbReference>
<evidence type="ECO:0000256" key="1">
    <source>
        <dbReference type="SAM" id="MobiDB-lite"/>
    </source>
</evidence>
<feature type="compositionally biased region" description="Polar residues" evidence="1">
    <location>
        <begin position="159"/>
        <end position="171"/>
    </location>
</feature>
<evidence type="ECO:0000313" key="4">
    <source>
        <dbReference type="Proteomes" id="UP000023152"/>
    </source>
</evidence>
<dbReference type="PANTHER" id="PTHR31630:SF6">
    <property type="entry name" value="PHYTANOYL-COA DIOXYGENASE-RELATED"/>
    <property type="match status" value="1"/>
</dbReference>